<dbReference type="AlphaFoldDB" id="A0A1F7G8U3"/>
<proteinExistence type="predicted"/>
<dbReference type="Proteomes" id="UP000178372">
    <property type="component" value="Unassembled WGS sequence"/>
</dbReference>
<dbReference type="EMBL" id="MFZF01000032">
    <property type="protein sequence ID" value="OGK15337.1"/>
    <property type="molecule type" value="Genomic_DNA"/>
</dbReference>
<reference evidence="1 2" key="1">
    <citation type="journal article" date="2016" name="Nat. Commun.">
        <title>Thousands of microbial genomes shed light on interconnected biogeochemical processes in an aquifer system.</title>
        <authorList>
            <person name="Anantharaman K."/>
            <person name="Brown C.T."/>
            <person name="Hug L.A."/>
            <person name="Sharon I."/>
            <person name="Castelle C.J."/>
            <person name="Probst A.J."/>
            <person name="Thomas B.C."/>
            <person name="Singh A."/>
            <person name="Wilkins M.J."/>
            <person name="Karaoz U."/>
            <person name="Brodie E.L."/>
            <person name="Williams K.H."/>
            <person name="Hubbard S.S."/>
            <person name="Banfield J.F."/>
        </authorList>
    </citation>
    <scope>NUCLEOTIDE SEQUENCE [LARGE SCALE GENOMIC DNA]</scope>
</reference>
<gene>
    <name evidence="1" type="ORF">A2690_00130</name>
</gene>
<evidence type="ECO:0000313" key="1">
    <source>
        <dbReference type="EMBL" id="OGK15337.1"/>
    </source>
</evidence>
<sequence length="457" mass="50298">MVDAVRVGTTQNEVASWVDLNTLPPEIIQYKLGLFRLDTSCRFGGDRIDPETVEVRPGGYGLVTRWGVPIRDSDLVKRIQAAHPNVPNGGSLGVDLVFHNGLPREEAEIETHRIILENARKVLEELGWDEGPDMIVVGSSVGPLKQNEDGTEARYSQLYAEQLNCPGVEIIDVKGACASGGIAFLKALNGKLVTETSSSAKKQPKKRLLVISQENYVREAVELEYDPQVCDPASARVFTQAAAIFGIEEGAITLGGHVFFKEVPDAQGYLSVRVNYTVSNPNKGFTRTYEDDETLSVGINIPNNGRLVDMNARVAVFFRKEGLCALQEMKAMYGEKEWDKMEAMVSHYPSDFIMQHLVADAIKQGLIPKGILKRYFGRDSYSDEEVDSLAKHIKENGFVDLQGELATYPQDGRYGNAPAANTLIAMLQNIDKLAGKDVLFFTFGAGASFAGAKLRFR</sequence>
<name>A0A1F7G8U3_9BACT</name>
<dbReference type="InterPro" id="IPR016039">
    <property type="entry name" value="Thiolase-like"/>
</dbReference>
<protein>
    <submittedName>
        <fullName evidence="1">Uncharacterized protein</fullName>
    </submittedName>
</protein>
<evidence type="ECO:0000313" key="2">
    <source>
        <dbReference type="Proteomes" id="UP000178372"/>
    </source>
</evidence>
<dbReference type="Gene3D" id="3.40.47.10">
    <property type="match status" value="1"/>
</dbReference>
<organism evidence="1 2">
    <name type="scientific">Candidatus Roizmanbacteria bacterium RIFCSPHIGHO2_01_FULL_39_12b</name>
    <dbReference type="NCBI Taxonomy" id="1802030"/>
    <lineage>
        <taxon>Bacteria</taxon>
        <taxon>Candidatus Roizmaniibacteriota</taxon>
    </lineage>
</organism>
<dbReference type="GO" id="GO:0016746">
    <property type="term" value="F:acyltransferase activity"/>
    <property type="evidence" value="ECO:0007669"/>
    <property type="project" value="InterPro"/>
</dbReference>
<comment type="caution">
    <text evidence="1">The sequence shown here is derived from an EMBL/GenBank/DDBJ whole genome shotgun (WGS) entry which is preliminary data.</text>
</comment>
<accession>A0A1F7G8U3</accession>